<dbReference type="Pfam" id="PF08544">
    <property type="entry name" value="GHMP_kinases_C"/>
    <property type="match status" value="1"/>
</dbReference>
<evidence type="ECO:0000256" key="1">
    <source>
        <dbReference type="ARBA" id="ARBA00009684"/>
    </source>
</evidence>
<feature type="active site" evidence="9">
    <location>
        <position position="15"/>
    </location>
</feature>
<dbReference type="PIRSF" id="PIRSF010376">
    <property type="entry name" value="IspE"/>
    <property type="match status" value="1"/>
</dbReference>
<comment type="pathway">
    <text evidence="9">Isoprenoid biosynthesis; isopentenyl diphosphate biosynthesis via DXP pathway; isopentenyl diphosphate from 1-deoxy-D-xylulose 5-phosphate: step 3/6.</text>
</comment>
<evidence type="ECO:0000256" key="3">
    <source>
        <dbReference type="ARBA" id="ARBA00017473"/>
    </source>
</evidence>
<evidence type="ECO:0000259" key="10">
    <source>
        <dbReference type="Pfam" id="PF00288"/>
    </source>
</evidence>
<dbReference type="PANTHER" id="PTHR43527">
    <property type="entry name" value="4-DIPHOSPHOCYTIDYL-2-C-METHYL-D-ERYTHRITOL KINASE, CHLOROPLASTIC"/>
    <property type="match status" value="1"/>
</dbReference>
<comment type="function">
    <text evidence="9">Catalyzes the phosphorylation of the position 2 hydroxy group of 4-diphosphocytidyl-2C-methyl-D-erythritol.</text>
</comment>
<evidence type="ECO:0000256" key="5">
    <source>
        <dbReference type="ARBA" id="ARBA00022741"/>
    </source>
</evidence>
<protein>
    <recommendedName>
        <fullName evidence="3 9">4-diphosphocytidyl-2-C-methyl-D-erythritol kinase</fullName>
        <shortName evidence="9">CMK</shortName>
        <ecNumber evidence="2 9">2.7.1.148</ecNumber>
    </recommendedName>
    <alternativeName>
        <fullName evidence="8 9">4-(cytidine-5'-diphospho)-2-C-methyl-D-erythritol kinase</fullName>
    </alternativeName>
</protein>
<evidence type="ECO:0000256" key="7">
    <source>
        <dbReference type="ARBA" id="ARBA00022840"/>
    </source>
</evidence>
<feature type="active site" evidence="9">
    <location>
        <position position="137"/>
    </location>
</feature>
<dbReference type="Proteomes" id="UP000238916">
    <property type="component" value="Unassembled WGS sequence"/>
</dbReference>
<keyword evidence="5 9" id="KW-0547">Nucleotide-binding</keyword>
<accession>A0A2U3LQG0</accession>
<dbReference type="Gene3D" id="3.30.70.890">
    <property type="entry name" value="GHMP kinase, C-terminal domain"/>
    <property type="match status" value="1"/>
</dbReference>
<name>A0A2U3LQG0_9FIRM</name>
<evidence type="ECO:0000256" key="6">
    <source>
        <dbReference type="ARBA" id="ARBA00022777"/>
    </source>
</evidence>
<feature type="binding site" evidence="9">
    <location>
        <begin position="95"/>
        <end position="105"/>
    </location>
    <ligand>
        <name>ATP</name>
        <dbReference type="ChEBI" id="CHEBI:30616"/>
    </ligand>
</feature>
<dbReference type="InterPro" id="IPR036554">
    <property type="entry name" value="GHMP_kinase_C_sf"/>
</dbReference>
<dbReference type="InterPro" id="IPR020568">
    <property type="entry name" value="Ribosomal_Su5_D2-typ_SF"/>
</dbReference>
<dbReference type="UniPathway" id="UPA00056">
    <property type="reaction ID" value="UER00094"/>
</dbReference>
<feature type="domain" description="GHMP kinase C-terminal" evidence="11">
    <location>
        <begin position="203"/>
        <end position="275"/>
    </location>
</feature>
<dbReference type="SUPFAM" id="SSF55060">
    <property type="entry name" value="GHMP Kinase, C-terminal domain"/>
    <property type="match status" value="1"/>
</dbReference>
<evidence type="ECO:0000313" key="13">
    <source>
        <dbReference type="Proteomes" id="UP000238916"/>
    </source>
</evidence>
<dbReference type="EMBL" id="OMOF01000712">
    <property type="protein sequence ID" value="SPF54171.1"/>
    <property type="molecule type" value="Genomic_DNA"/>
</dbReference>
<dbReference type="GO" id="GO:0019288">
    <property type="term" value="P:isopentenyl diphosphate biosynthetic process, methylerythritol 4-phosphate pathway"/>
    <property type="evidence" value="ECO:0007669"/>
    <property type="project" value="UniProtKB-UniRule"/>
</dbReference>
<dbReference type="AlphaFoldDB" id="A0A2U3LQG0"/>
<dbReference type="GO" id="GO:0016114">
    <property type="term" value="P:terpenoid biosynthetic process"/>
    <property type="evidence" value="ECO:0007669"/>
    <property type="project" value="UniProtKB-UniRule"/>
</dbReference>
<evidence type="ECO:0000256" key="8">
    <source>
        <dbReference type="ARBA" id="ARBA00032554"/>
    </source>
</evidence>
<dbReference type="NCBIfam" id="TIGR00154">
    <property type="entry name" value="ispE"/>
    <property type="match status" value="1"/>
</dbReference>
<comment type="similarity">
    <text evidence="1 9">Belongs to the GHMP kinase family. IspE subfamily.</text>
</comment>
<organism evidence="12 13">
    <name type="scientific">Candidatus Desulfosporosinus infrequens</name>
    <dbReference type="NCBI Taxonomy" id="2043169"/>
    <lineage>
        <taxon>Bacteria</taxon>
        <taxon>Bacillati</taxon>
        <taxon>Bacillota</taxon>
        <taxon>Clostridia</taxon>
        <taxon>Eubacteriales</taxon>
        <taxon>Desulfitobacteriaceae</taxon>
        <taxon>Desulfosporosinus</taxon>
    </lineage>
</organism>
<reference evidence="13" key="1">
    <citation type="submission" date="2018-02" db="EMBL/GenBank/DDBJ databases">
        <authorList>
            <person name="Hausmann B."/>
        </authorList>
    </citation>
    <scope>NUCLEOTIDE SEQUENCE [LARGE SCALE GENOMIC DNA]</scope>
    <source>
        <strain evidence="13">Peat soil MAG SbF1</strain>
    </source>
</reference>
<evidence type="ECO:0000256" key="2">
    <source>
        <dbReference type="ARBA" id="ARBA00012052"/>
    </source>
</evidence>
<keyword evidence="9" id="KW-0414">Isoprene biosynthesis</keyword>
<dbReference type="PANTHER" id="PTHR43527:SF2">
    <property type="entry name" value="4-DIPHOSPHOCYTIDYL-2-C-METHYL-D-ERYTHRITOL KINASE, CHLOROPLASTIC"/>
    <property type="match status" value="1"/>
</dbReference>
<keyword evidence="6 9" id="KW-0418">Kinase</keyword>
<dbReference type="InterPro" id="IPR006204">
    <property type="entry name" value="GHMP_kinase_N_dom"/>
</dbReference>
<feature type="domain" description="GHMP kinase N-terminal" evidence="10">
    <location>
        <begin position="67"/>
        <end position="145"/>
    </location>
</feature>
<keyword evidence="4 9" id="KW-0808">Transferase</keyword>
<evidence type="ECO:0000313" key="12">
    <source>
        <dbReference type="EMBL" id="SPF54171.1"/>
    </source>
</evidence>
<dbReference type="HAMAP" id="MF_00061">
    <property type="entry name" value="IspE"/>
    <property type="match status" value="1"/>
</dbReference>
<sequence length="288" mass="31302">MYMEQSFLTSFAYAKINLALAIGGIREDGYHELQSVMQSIALHDIVRVRRSGEKVICRCGALSGPDNLAHKAAVLFQEQCGQFGGLEIEIEKHIPIQAGLAGGSADAAATLRLLNRLYEEPLNREALLKLAGRCGADVAFCLFGGTMWATGRGELLELLPSAPTLNLVLIKPFAGVNTSEAYRQFDSLGQSGHLSRTDWEKVLAQGSAQQIAGLLYNDLEPASIHLVPQILKFKQLFIEAECHGALMSGSGSCVFGITQGKQHALEVAEQLRKKGFYNVWVTRTVADI</sequence>
<evidence type="ECO:0000256" key="9">
    <source>
        <dbReference type="HAMAP-Rule" id="MF_00061"/>
    </source>
</evidence>
<dbReference type="InterPro" id="IPR014721">
    <property type="entry name" value="Ribsml_uS5_D2-typ_fold_subgr"/>
</dbReference>
<dbReference type="Gene3D" id="3.30.230.10">
    <property type="match status" value="1"/>
</dbReference>
<proteinExistence type="inferred from homology"/>
<evidence type="ECO:0000259" key="11">
    <source>
        <dbReference type="Pfam" id="PF08544"/>
    </source>
</evidence>
<dbReference type="InterPro" id="IPR004424">
    <property type="entry name" value="IspE"/>
</dbReference>
<dbReference type="GO" id="GO:0050515">
    <property type="term" value="F:4-(cytidine 5'-diphospho)-2-C-methyl-D-erythritol kinase activity"/>
    <property type="evidence" value="ECO:0007669"/>
    <property type="project" value="UniProtKB-UniRule"/>
</dbReference>
<evidence type="ECO:0000256" key="4">
    <source>
        <dbReference type="ARBA" id="ARBA00022679"/>
    </source>
</evidence>
<dbReference type="EC" id="2.7.1.148" evidence="2 9"/>
<comment type="catalytic activity">
    <reaction evidence="9">
        <text>4-CDP-2-C-methyl-D-erythritol + ATP = 4-CDP-2-C-methyl-D-erythritol 2-phosphate + ADP + H(+)</text>
        <dbReference type="Rhea" id="RHEA:18437"/>
        <dbReference type="ChEBI" id="CHEBI:15378"/>
        <dbReference type="ChEBI" id="CHEBI:30616"/>
        <dbReference type="ChEBI" id="CHEBI:57823"/>
        <dbReference type="ChEBI" id="CHEBI:57919"/>
        <dbReference type="ChEBI" id="CHEBI:456216"/>
        <dbReference type="EC" id="2.7.1.148"/>
    </reaction>
</comment>
<dbReference type="SUPFAM" id="SSF54211">
    <property type="entry name" value="Ribosomal protein S5 domain 2-like"/>
    <property type="match status" value="1"/>
</dbReference>
<gene>
    <name evidence="9 12" type="primary">ispE</name>
    <name evidence="12" type="ORF">SBF1_740012</name>
</gene>
<keyword evidence="7 9" id="KW-0067">ATP-binding</keyword>
<dbReference type="InterPro" id="IPR013750">
    <property type="entry name" value="GHMP_kinase_C_dom"/>
</dbReference>
<dbReference type="Pfam" id="PF00288">
    <property type="entry name" value="GHMP_kinases_N"/>
    <property type="match status" value="1"/>
</dbReference>
<dbReference type="GO" id="GO:0005524">
    <property type="term" value="F:ATP binding"/>
    <property type="evidence" value="ECO:0007669"/>
    <property type="project" value="UniProtKB-UniRule"/>
</dbReference>